<keyword evidence="2" id="KW-0804">Transcription</keyword>
<evidence type="ECO:0000256" key="2">
    <source>
        <dbReference type="ARBA" id="ARBA00023163"/>
    </source>
</evidence>
<dbReference type="SUPFAM" id="SSF48498">
    <property type="entry name" value="Tetracyclin repressor-like, C-terminal domain"/>
    <property type="match status" value="1"/>
</dbReference>
<accession>A0ABU2V1L2</accession>
<evidence type="ECO:0000256" key="3">
    <source>
        <dbReference type="SAM" id="MobiDB-lite"/>
    </source>
</evidence>
<organism evidence="5 6">
    <name type="scientific">Streptomyces doebereineriae</name>
    <dbReference type="NCBI Taxonomy" id="3075528"/>
    <lineage>
        <taxon>Bacteria</taxon>
        <taxon>Bacillati</taxon>
        <taxon>Actinomycetota</taxon>
        <taxon>Actinomycetes</taxon>
        <taxon>Kitasatosporales</taxon>
        <taxon>Streptomycetaceae</taxon>
        <taxon>Streptomyces</taxon>
    </lineage>
</organism>
<dbReference type="RefSeq" id="WP_311713019.1">
    <property type="nucleotide sequence ID" value="NZ_JAVREZ010000001.1"/>
</dbReference>
<evidence type="ECO:0000259" key="4">
    <source>
        <dbReference type="Pfam" id="PF16925"/>
    </source>
</evidence>
<dbReference type="PANTHER" id="PTHR47506">
    <property type="entry name" value="TRANSCRIPTIONAL REGULATORY PROTEIN"/>
    <property type="match status" value="1"/>
</dbReference>
<dbReference type="Pfam" id="PF16925">
    <property type="entry name" value="TetR_C_13"/>
    <property type="match status" value="1"/>
</dbReference>
<dbReference type="Proteomes" id="UP001183824">
    <property type="component" value="Unassembled WGS sequence"/>
</dbReference>
<sequence length="129" mass="14392">MDRHRPHSRRHTERRVPPPGRTRPILEALTQDHAQQGFALGCLIGDLALDLSAEHEEARKELASIMARWSVLVTSCLTEARNQGGHDRNAQAGELASTVIQAWEGAAMRGRVDRSRAPYDRFLTCPCRG</sequence>
<proteinExistence type="predicted"/>
<name>A0ABU2V1L2_9ACTN</name>
<feature type="compositionally biased region" description="Basic residues" evidence="3">
    <location>
        <begin position="1"/>
        <end position="13"/>
    </location>
</feature>
<evidence type="ECO:0000313" key="6">
    <source>
        <dbReference type="Proteomes" id="UP001183824"/>
    </source>
</evidence>
<keyword evidence="6" id="KW-1185">Reference proteome</keyword>
<keyword evidence="1" id="KW-0805">Transcription regulation</keyword>
<evidence type="ECO:0000313" key="5">
    <source>
        <dbReference type="EMBL" id="MDT0479437.1"/>
    </source>
</evidence>
<dbReference type="EMBL" id="JAVREZ010000001">
    <property type="protein sequence ID" value="MDT0479437.1"/>
    <property type="molecule type" value="Genomic_DNA"/>
</dbReference>
<protein>
    <submittedName>
        <fullName evidence="5">TetR family transcriptional regulator C-terminal domain-containing protein</fullName>
    </submittedName>
</protein>
<dbReference type="Gene3D" id="1.10.357.10">
    <property type="entry name" value="Tetracycline Repressor, domain 2"/>
    <property type="match status" value="1"/>
</dbReference>
<feature type="region of interest" description="Disordered" evidence="3">
    <location>
        <begin position="1"/>
        <end position="23"/>
    </location>
</feature>
<feature type="domain" description="Tetracyclin repressor-like C-terminal" evidence="4">
    <location>
        <begin position="25"/>
        <end position="123"/>
    </location>
</feature>
<dbReference type="InterPro" id="IPR036271">
    <property type="entry name" value="Tet_transcr_reg_TetR-rel_C_sf"/>
</dbReference>
<dbReference type="PANTHER" id="PTHR47506:SF6">
    <property type="entry name" value="HTH-TYPE TRANSCRIPTIONAL REPRESSOR NEMR"/>
    <property type="match status" value="1"/>
</dbReference>
<dbReference type="InterPro" id="IPR011075">
    <property type="entry name" value="TetR_C"/>
</dbReference>
<gene>
    <name evidence="5" type="ORF">RNB18_04420</name>
</gene>
<evidence type="ECO:0000256" key="1">
    <source>
        <dbReference type="ARBA" id="ARBA00023015"/>
    </source>
</evidence>
<comment type="caution">
    <text evidence="5">The sequence shown here is derived from an EMBL/GenBank/DDBJ whole genome shotgun (WGS) entry which is preliminary data.</text>
</comment>
<reference evidence="6" key="1">
    <citation type="submission" date="2023-07" db="EMBL/GenBank/DDBJ databases">
        <title>30 novel species of actinomycetes from the DSMZ collection.</title>
        <authorList>
            <person name="Nouioui I."/>
        </authorList>
    </citation>
    <scope>NUCLEOTIDE SEQUENCE [LARGE SCALE GENOMIC DNA]</scope>
    <source>
        <strain evidence="6">DSM 41640</strain>
    </source>
</reference>